<comment type="caution">
    <text evidence="1">The sequence shown here is derived from an EMBL/GenBank/DDBJ whole genome shotgun (WGS) entry which is preliminary data.</text>
</comment>
<name>A0ABT0L956_9GAMM</name>
<organism evidence="1 2">
    <name type="scientific">Shewanella surugensis</name>
    <dbReference type="NCBI Taxonomy" id="212020"/>
    <lineage>
        <taxon>Bacteria</taxon>
        <taxon>Pseudomonadati</taxon>
        <taxon>Pseudomonadota</taxon>
        <taxon>Gammaproteobacteria</taxon>
        <taxon>Alteromonadales</taxon>
        <taxon>Shewanellaceae</taxon>
        <taxon>Shewanella</taxon>
    </lineage>
</organism>
<evidence type="ECO:0000313" key="1">
    <source>
        <dbReference type="EMBL" id="MCL1124234.1"/>
    </source>
</evidence>
<dbReference type="Proteomes" id="UP001203423">
    <property type="component" value="Unassembled WGS sequence"/>
</dbReference>
<gene>
    <name evidence="1" type="ORF">L2764_07025</name>
</gene>
<dbReference type="EMBL" id="JAKIKS010000019">
    <property type="protein sequence ID" value="MCL1124234.1"/>
    <property type="molecule type" value="Genomic_DNA"/>
</dbReference>
<dbReference type="RefSeq" id="WP_248939513.1">
    <property type="nucleotide sequence ID" value="NZ_JAKIKS010000019.1"/>
</dbReference>
<proteinExistence type="predicted"/>
<protein>
    <submittedName>
        <fullName evidence="1">Uncharacterized protein</fullName>
    </submittedName>
</protein>
<reference evidence="1 2" key="1">
    <citation type="submission" date="2022-01" db="EMBL/GenBank/DDBJ databases">
        <title>Whole genome-based taxonomy of the Shewanellaceae.</title>
        <authorList>
            <person name="Martin-Rodriguez A.J."/>
        </authorList>
    </citation>
    <scope>NUCLEOTIDE SEQUENCE [LARGE SCALE GENOMIC DNA]</scope>
    <source>
        <strain evidence="1 2">DSM 17177</strain>
    </source>
</reference>
<evidence type="ECO:0000313" key="2">
    <source>
        <dbReference type="Proteomes" id="UP001203423"/>
    </source>
</evidence>
<keyword evidence="2" id="KW-1185">Reference proteome</keyword>
<accession>A0ABT0L956</accession>
<sequence length="92" mass="10237">MSFQDQLNADLTGVFFSDFKDKVQVNGVDCEGYLARSHHEFGSMGGSAYSFECASSILPAVKKGDRLVRLRDNKSFAINDIERSNSITRLIL</sequence>